<feature type="compositionally biased region" description="Basic and acidic residues" evidence="8">
    <location>
        <begin position="716"/>
        <end position="725"/>
    </location>
</feature>
<dbReference type="PROSITE" id="PS50048">
    <property type="entry name" value="ZN2_CY6_FUNGAL_2"/>
    <property type="match status" value="1"/>
</dbReference>
<name>A0A1X2G8U2_9FUNG</name>
<dbReference type="Pfam" id="PF04082">
    <property type="entry name" value="Fungal_trans"/>
    <property type="match status" value="1"/>
</dbReference>
<dbReference type="InterPro" id="IPR036864">
    <property type="entry name" value="Zn2-C6_fun-type_DNA-bd_sf"/>
</dbReference>
<feature type="compositionally biased region" description="Polar residues" evidence="8">
    <location>
        <begin position="778"/>
        <end position="787"/>
    </location>
</feature>
<evidence type="ECO:0000256" key="4">
    <source>
        <dbReference type="ARBA" id="ARBA00023015"/>
    </source>
</evidence>
<sequence length="851" mass="95732">MASPHPLVDIRPGKRMNGPSKNVIIPRTKRTRAKRSCDHCRKKKIKCDADVNRPCSGCANSGRPCEFLVEQKKRGPASGFTKKNGYVEALESRLKRMEGLLASMAQTEASPSSDHPVATPDTDDASPSPCHDFDCQLDDNGKFQHTDVIDADELSSKLEGITLTDYDRTSYLGISSGVHLLHKSLFKSKRCHRIHDDPNWIIQKVNDESEEHILVKAKSIDPPLQGYIDRSLMLHLPPSISISQDTTDALVELYFDHFHGVFPVINKRAFLEQYFYQDPYPCDEYLLCVICATSLRILHLLSPTQLPPALLPIPLPAQISLYKALHAKVNRLTENISSRSRITTIQAMILFILFVEPPASDPEDTSYWLKTGLIVRMAQELGLHRSSSNWEMPPGEIELRRRIWYAIYSMDRWVTAELGRPISIHDHDFDVEPPSAFEIDASHPKDPATRPFVPPILHQTIQDIQSQTPLYSAFCYFAGLGRVFGQVLVRFHSPMSKRVPTAHNLQLVPIFDHSLKNWRLSLPPHLSYNVDDPPQCSPDAGMLFLAYNCILLLLYRPFITSNEDEHINFAFRALGACTMAANNILSVTESLDTTYFVRIPWTISIYAIFQAAIIFLHNAKSENPYVRDQGINNLVRCSQLMKRDCSLASSRISKVLQAIAAHFSLSLSENLPIVLPIPTDNLHHLGSKRDHESIPSGSDLDIIPHSPPTPLANLPRHPDQPPHKKPVPLDHIHASFKELLKADQENRQPNASMNDIHQIFSTRPEDMFLTSLSLGSSVSKPAPTTSIDPPLDLPAWSPSAQDPSRNLFLHQPIDLSSLSSELPLWNAPNSAHWEDWDHFLRNTNPTPQSSL</sequence>
<reference evidence="10 11" key="1">
    <citation type="submission" date="2016-07" db="EMBL/GenBank/DDBJ databases">
        <title>Pervasive Adenine N6-methylation of Active Genes in Fungi.</title>
        <authorList>
            <consortium name="DOE Joint Genome Institute"/>
            <person name="Mondo S.J."/>
            <person name="Dannebaum R.O."/>
            <person name="Kuo R.C."/>
            <person name="Labutti K."/>
            <person name="Haridas S."/>
            <person name="Kuo A."/>
            <person name="Salamov A."/>
            <person name="Ahrendt S.R."/>
            <person name="Lipzen A."/>
            <person name="Sullivan W."/>
            <person name="Andreopoulos W.B."/>
            <person name="Clum A."/>
            <person name="Lindquist E."/>
            <person name="Daum C."/>
            <person name="Ramamoorthy G.K."/>
            <person name="Gryganskyi A."/>
            <person name="Culley D."/>
            <person name="Magnuson J.K."/>
            <person name="James T.Y."/>
            <person name="O'Malley M.A."/>
            <person name="Stajich J.E."/>
            <person name="Spatafora J.W."/>
            <person name="Visel A."/>
            <person name="Grigoriev I.V."/>
        </authorList>
    </citation>
    <scope>NUCLEOTIDE SEQUENCE [LARGE SCALE GENOMIC DNA]</scope>
    <source>
        <strain evidence="10 11">NRRL 3301</strain>
    </source>
</reference>
<dbReference type="GO" id="GO:0003677">
    <property type="term" value="F:DNA binding"/>
    <property type="evidence" value="ECO:0007669"/>
    <property type="project" value="UniProtKB-KW"/>
</dbReference>
<evidence type="ECO:0000256" key="1">
    <source>
        <dbReference type="ARBA" id="ARBA00004123"/>
    </source>
</evidence>
<dbReference type="GO" id="GO:0005634">
    <property type="term" value="C:nucleus"/>
    <property type="evidence" value="ECO:0007669"/>
    <property type="project" value="UniProtKB-SubCell"/>
</dbReference>
<dbReference type="InterPro" id="IPR007219">
    <property type="entry name" value="XnlR_reg_dom"/>
</dbReference>
<comment type="caution">
    <text evidence="10">The sequence shown here is derived from an EMBL/GenBank/DDBJ whole genome shotgun (WGS) entry which is preliminary data.</text>
</comment>
<keyword evidence="3" id="KW-0862">Zinc</keyword>
<feature type="domain" description="Zn(2)-C6 fungal-type" evidence="9">
    <location>
        <begin position="36"/>
        <end position="67"/>
    </location>
</feature>
<dbReference type="SUPFAM" id="SSF57701">
    <property type="entry name" value="Zn2/Cys6 DNA-binding domain"/>
    <property type="match status" value="1"/>
</dbReference>
<evidence type="ECO:0000256" key="7">
    <source>
        <dbReference type="ARBA" id="ARBA00023242"/>
    </source>
</evidence>
<dbReference type="CDD" id="cd00067">
    <property type="entry name" value="GAL4"/>
    <property type="match status" value="1"/>
</dbReference>
<keyword evidence="6" id="KW-0804">Transcription</keyword>
<dbReference type="SMART" id="SM00066">
    <property type="entry name" value="GAL4"/>
    <property type="match status" value="1"/>
</dbReference>
<dbReference type="EMBL" id="MCGT01000031">
    <property type="protein sequence ID" value="ORX48021.1"/>
    <property type="molecule type" value="Genomic_DNA"/>
</dbReference>
<dbReference type="PROSITE" id="PS00463">
    <property type="entry name" value="ZN2_CY6_FUNGAL_1"/>
    <property type="match status" value="1"/>
</dbReference>
<evidence type="ECO:0000256" key="8">
    <source>
        <dbReference type="SAM" id="MobiDB-lite"/>
    </source>
</evidence>
<evidence type="ECO:0000256" key="2">
    <source>
        <dbReference type="ARBA" id="ARBA00022723"/>
    </source>
</evidence>
<keyword evidence="11" id="KW-1185">Reference proteome</keyword>
<dbReference type="InterPro" id="IPR001138">
    <property type="entry name" value="Zn2Cys6_DnaBD"/>
</dbReference>
<protein>
    <recommendedName>
        <fullName evidence="9">Zn(2)-C6 fungal-type domain-containing protein</fullName>
    </recommendedName>
</protein>
<gene>
    <name evidence="10" type="ORF">DM01DRAFT_1338856</name>
</gene>
<dbReference type="STRING" id="101127.A0A1X2G8U2"/>
<dbReference type="PANTHER" id="PTHR31313:SF81">
    <property type="entry name" value="TY1 ENHANCER ACTIVATOR"/>
    <property type="match status" value="1"/>
</dbReference>
<feature type="region of interest" description="Disordered" evidence="8">
    <location>
        <begin position="778"/>
        <end position="798"/>
    </location>
</feature>
<dbReference type="Pfam" id="PF00172">
    <property type="entry name" value="Zn_clus"/>
    <property type="match status" value="1"/>
</dbReference>
<feature type="region of interest" description="Disordered" evidence="8">
    <location>
        <begin position="105"/>
        <end position="126"/>
    </location>
</feature>
<dbReference type="GO" id="GO:0006351">
    <property type="term" value="P:DNA-templated transcription"/>
    <property type="evidence" value="ECO:0007669"/>
    <property type="project" value="InterPro"/>
</dbReference>
<dbReference type="AlphaFoldDB" id="A0A1X2G8U2"/>
<dbReference type="GO" id="GO:0000981">
    <property type="term" value="F:DNA-binding transcription factor activity, RNA polymerase II-specific"/>
    <property type="evidence" value="ECO:0007669"/>
    <property type="project" value="InterPro"/>
</dbReference>
<dbReference type="Proteomes" id="UP000242146">
    <property type="component" value="Unassembled WGS sequence"/>
</dbReference>
<dbReference type="GO" id="GO:0008270">
    <property type="term" value="F:zinc ion binding"/>
    <property type="evidence" value="ECO:0007669"/>
    <property type="project" value="InterPro"/>
</dbReference>
<dbReference type="InterPro" id="IPR051615">
    <property type="entry name" value="Transcr_Regulatory_Elem"/>
</dbReference>
<proteinExistence type="predicted"/>
<dbReference type="Gene3D" id="4.10.240.10">
    <property type="entry name" value="Zn(2)-C6 fungal-type DNA-binding domain"/>
    <property type="match status" value="1"/>
</dbReference>
<evidence type="ECO:0000259" key="9">
    <source>
        <dbReference type="PROSITE" id="PS50048"/>
    </source>
</evidence>
<keyword evidence="5" id="KW-0238">DNA-binding</keyword>
<accession>A0A1X2G8U2</accession>
<dbReference type="OrthoDB" id="2123952at2759"/>
<evidence type="ECO:0000256" key="6">
    <source>
        <dbReference type="ARBA" id="ARBA00023163"/>
    </source>
</evidence>
<evidence type="ECO:0000256" key="3">
    <source>
        <dbReference type="ARBA" id="ARBA00022833"/>
    </source>
</evidence>
<comment type="subcellular location">
    <subcellularLocation>
        <location evidence="1">Nucleus</location>
    </subcellularLocation>
</comment>
<keyword evidence="4" id="KW-0805">Transcription regulation</keyword>
<dbReference type="CDD" id="cd12148">
    <property type="entry name" value="fungal_TF_MHR"/>
    <property type="match status" value="1"/>
</dbReference>
<dbReference type="SMART" id="SM00906">
    <property type="entry name" value="Fungal_trans"/>
    <property type="match status" value="1"/>
</dbReference>
<organism evidence="10 11">
    <name type="scientific">Hesseltinella vesiculosa</name>
    <dbReference type="NCBI Taxonomy" id="101127"/>
    <lineage>
        <taxon>Eukaryota</taxon>
        <taxon>Fungi</taxon>
        <taxon>Fungi incertae sedis</taxon>
        <taxon>Mucoromycota</taxon>
        <taxon>Mucoromycotina</taxon>
        <taxon>Mucoromycetes</taxon>
        <taxon>Mucorales</taxon>
        <taxon>Cunninghamellaceae</taxon>
        <taxon>Hesseltinella</taxon>
    </lineage>
</organism>
<evidence type="ECO:0000256" key="5">
    <source>
        <dbReference type="ARBA" id="ARBA00023125"/>
    </source>
</evidence>
<keyword evidence="7" id="KW-0539">Nucleus</keyword>
<feature type="region of interest" description="Disordered" evidence="8">
    <location>
        <begin position="686"/>
        <end position="725"/>
    </location>
</feature>
<dbReference type="PANTHER" id="PTHR31313">
    <property type="entry name" value="TY1 ENHANCER ACTIVATOR"/>
    <property type="match status" value="1"/>
</dbReference>
<evidence type="ECO:0000313" key="11">
    <source>
        <dbReference type="Proteomes" id="UP000242146"/>
    </source>
</evidence>
<feature type="region of interest" description="Disordered" evidence="8">
    <location>
        <begin position="1"/>
        <end position="21"/>
    </location>
</feature>
<evidence type="ECO:0000313" key="10">
    <source>
        <dbReference type="EMBL" id="ORX48021.1"/>
    </source>
</evidence>
<keyword evidence="2" id="KW-0479">Metal-binding</keyword>